<reference evidence="2 3" key="1">
    <citation type="submission" date="2019-05" db="EMBL/GenBank/DDBJ databases">
        <title>Emergence of the Ug99 lineage of the wheat stem rust pathogen through somatic hybridization.</title>
        <authorList>
            <person name="Li F."/>
            <person name="Upadhyaya N.M."/>
            <person name="Sperschneider J."/>
            <person name="Matny O."/>
            <person name="Nguyen-Phuc H."/>
            <person name="Mago R."/>
            <person name="Raley C."/>
            <person name="Miller M.E."/>
            <person name="Silverstein K.A.T."/>
            <person name="Henningsen E."/>
            <person name="Hirsch C.D."/>
            <person name="Visser B."/>
            <person name="Pretorius Z.A."/>
            <person name="Steffenson B.J."/>
            <person name="Schwessinger B."/>
            <person name="Dodds P.N."/>
            <person name="Figueroa M."/>
        </authorList>
    </citation>
    <scope>NUCLEOTIDE SEQUENCE [LARGE SCALE GENOMIC DNA]</scope>
    <source>
        <strain evidence="2">21-0</strain>
    </source>
</reference>
<evidence type="ECO:0000313" key="2">
    <source>
        <dbReference type="EMBL" id="KAA1077803.1"/>
    </source>
</evidence>
<gene>
    <name evidence="2" type="ORF">PGT21_020426</name>
</gene>
<feature type="region of interest" description="Disordered" evidence="1">
    <location>
        <begin position="1"/>
        <end position="71"/>
    </location>
</feature>
<dbReference type="EMBL" id="VSWC01000144">
    <property type="protein sequence ID" value="KAA1077803.1"/>
    <property type="molecule type" value="Genomic_DNA"/>
</dbReference>
<comment type="caution">
    <text evidence="2">The sequence shown here is derived from an EMBL/GenBank/DDBJ whole genome shotgun (WGS) entry which is preliminary data.</text>
</comment>
<accession>A0A5B0MN63</accession>
<dbReference type="Proteomes" id="UP000324748">
    <property type="component" value="Unassembled WGS sequence"/>
</dbReference>
<protein>
    <submittedName>
        <fullName evidence="2">Uncharacterized protein</fullName>
    </submittedName>
</protein>
<name>A0A5B0MN63_PUCGR</name>
<keyword evidence="3" id="KW-1185">Reference proteome</keyword>
<dbReference type="AlphaFoldDB" id="A0A5B0MN63"/>
<proteinExistence type="predicted"/>
<sequence length="71" mass="7768">MSHGAIEANRSQSSKTEAPLSIPPKKRIERPKQAAHSSPAPLDYDQPPNPFDTSTENSHVLIPPKTDPLEI</sequence>
<evidence type="ECO:0000256" key="1">
    <source>
        <dbReference type="SAM" id="MobiDB-lite"/>
    </source>
</evidence>
<evidence type="ECO:0000313" key="3">
    <source>
        <dbReference type="Proteomes" id="UP000324748"/>
    </source>
</evidence>
<organism evidence="2 3">
    <name type="scientific">Puccinia graminis f. sp. tritici</name>
    <dbReference type="NCBI Taxonomy" id="56615"/>
    <lineage>
        <taxon>Eukaryota</taxon>
        <taxon>Fungi</taxon>
        <taxon>Dikarya</taxon>
        <taxon>Basidiomycota</taxon>
        <taxon>Pucciniomycotina</taxon>
        <taxon>Pucciniomycetes</taxon>
        <taxon>Pucciniales</taxon>
        <taxon>Pucciniaceae</taxon>
        <taxon>Puccinia</taxon>
    </lineage>
</organism>